<accession>A0A4U1IY71</accession>
<dbReference type="EMBL" id="SSMQ01000055">
    <property type="protein sequence ID" value="TKC99580.1"/>
    <property type="molecule type" value="Genomic_DNA"/>
</dbReference>
<dbReference type="SUPFAM" id="SSF53955">
    <property type="entry name" value="Lysozyme-like"/>
    <property type="match status" value="1"/>
</dbReference>
<name>A0A4U1IY71_9BACT</name>
<keyword evidence="3" id="KW-1185">Reference proteome</keyword>
<sequence>MIRPIAVLVAGMLLSRPGMPKDEADRYARVLAEVAAARGFDPLVAVAIVHFETQWRPSLVSADGEDYGLGQVRARFAGACREDADPVNAPSEACQRVKDSLLDGATNLRRMGGIIAANMEFCKAKTGSAKTERWLSGYQGYGDPERGRFCEPGEKTRIVIDYYKGLVAKLAPPPKPAPPKPAPKPKATRPSSPDHGAEPTRAARPSRPELSVKTVAAKKNDGTKKASRAKAGKGNTTRPSQRKTR</sequence>
<dbReference type="OrthoDB" id="5516065at2"/>
<dbReference type="Proteomes" id="UP000309215">
    <property type="component" value="Unassembled WGS sequence"/>
</dbReference>
<evidence type="ECO:0008006" key="4">
    <source>
        <dbReference type="Google" id="ProtNLM"/>
    </source>
</evidence>
<reference evidence="2 3" key="1">
    <citation type="submission" date="2019-04" db="EMBL/GenBank/DDBJ databases">
        <authorList>
            <person name="Li Y."/>
            <person name="Wang J."/>
        </authorList>
    </citation>
    <scope>NUCLEOTIDE SEQUENCE [LARGE SCALE GENOMIC DNA]</scope>
    <source>
        <strain evidence="2 3">DSM 14668</strain>
    </source>
</reference>
<proteinExistence type="predicted"/>
<dbReference type="RefSeq" id="WP_136933888.1">
    <property type="nucleotide sequence ID" value="NZ_SSMQ01000055.1"/>
</dbReference>
<feature type="region of interest" description="Disordered" evidence="1">
    <location>
        <begin position="170"/>
        <end position="245"/>
    </location>
</feature>
<evidence type="ECO:0000256" key="1">
    <source>
        <dbReference type="SAM" id="MobiDB-lite"/>
    </source>
</evidence>
<protein>
    <recommendedName>
        <fullName evidence="4">Transglycosylase SLT domain-containing protein</fullName>
    </recommendedName>
</protein>
<dbReference type="InterPro" id="IPR023346">
    <property type="entry name" value="Lysozyme-like_dom_sf"/>
</dbReference>
<gene>
    <name evidence="2" type="ORF">E8A74_37410</name>
</gene>
<evidence type="ECO:0000313" key="2">
    <source>
        <dbReference type="EMBL" id="TKC99580.1"/>
    </source>
</evidence>
<dbReference type="AlphaFoldDB" id="A0A4U1IY71"/>
<comment type="caution">
    <text evidence="2">The sequence shown here is derived from an EMBL/GenBank/DDBJ whole genome shotgun (WGS) entry which is preliminary data.</text>
</comment>
<organism evidence="2 3">
    <name type="scientific">Polyangium fumosum</name>
    <dbReference type="NCBI Taxonomy" id="889272"/>
    <lineage>
        <taxon>Bacteria</taxon>
        <taxon>Pseudomonadati</taxon>
        <taxon>Myxococcota</taxon>
        <taxon>Polyangia</taxon>
        <taxon>Polyangiales</taxon>
        <taxon>Polyangiaceae</taxon>
        <taxon>Polyangium</taxon>
    </lineage>
</organism>
<evidence type="ECO:0000313" key="3">
    <source>
        <dbReference type="Proteomes" id="UP000309215"/>
    </source>
</evidence>
<feature type="compositionally biased region" description="Pro residues" evidence="1">
    <location>
        <begin position="171"/>
        <end position="184"/>
    </location>
</feature>
<dbReference type="Gene3D" id="1.10.530.10">
    <property type="match status" value="1"/>
</dbReference>